<feature type="compositionally biased region" description="Basic and acidic residues" evidence="1">
    <location>
        <begin position="45"/>
        <end position="56"/>
    </location>
</feature>
<feature type="compositionally biased region" description="Polar residues" evidence="1">
    <location>
        <begin position="62"/>
        <end position="74"/>
    </location>
</feature>
<dbReference type="EMBL" id="EU851411">
    <property type="protein sequence ID" value="ACG50804.1"/>
    <property type="molecule type" value="Genomic_DNA"/>
</dbReference>
<sequence length="414" mass="47311">MEAIQKTPEHKTADEDIVLTPPPTPKKKQSMLRKKHNSVLGFSLDEPRQKKQKPQELVKISTGPTSSQTVTLVSSDEEENELNEIYQTPVVKLGARMLKSSKQDIRNFEVFMSFSEALFQHNNPDYVGCLPLIALVIHMCHLPQWKLTKSVENFVASMLNPKRWRPIVQLTHWQLQAASIMCSENLETGENVWLEWMKLQPLIYPTMTPDIENWRVKHLLDIWEALPDTSRTFVSRRTARNLFNSLSMFDNYPDYLLKSKCDLCPATIPTSTSYTPALTQTVLVAVPGSVEVQSGETGGLPDIEDEFSQLTSQLLSGKQSIDISLQMAMQSKILKAEVQMQDYVYDLKVYRKEDIKSLDKSQWYTKVYTKAVGTLAGNHPTKTKLDSIVRDLLVDIKAKKNMRMDRAYVYGQKH</sequence>
<feature type="region of interest" description="Disordered" evidence="1">
    <location>
        <begin position="1"/>
        <end position="74"/>
    </location>
</feature>
<reference evidence="2" key="2">
    <citation type="journal article" date="2009" name="Proc. Natl. Acad. Sci. U.S.A.">
        <title>Densovirus induces winged morphs in asexual clones of the rosy apple aphid, Dysaphis plantaginea.</title>
        <authorList>
            <person name="Ryabov E.V."/>
            <person name="Keane G."/>
            <person name="Naish N."/>
            <person name="Evered C."/>
            <person name="Winstanley D."/>
        </authorList>
    </citation>
    <scope>NUCLEOTIDE SEQUENCE</scope>
    <source>
        <strain evidence="2">WS-2002</strain>
    </source>
</reference>
<evidence type="ECO:0000256" key="1">
    <source>
        <dbReference type="SAM" id="MobiDB-lite"/>
    </source>
</evidence>
<feature type="compositionally biased region" description="Basic residues" evidence="1">
    <location>
        <begin position="25"/>
        <end position="37"/>
    </location>
</feature>
<name>B5LND5_9VIRU</name>
<protein>
    <submittedName>
        <fullName evidence="2">Putative non-structural protein</fullName>
    </submittedName>
</protein>
<accession>B5LND5</accession>
<reference evidence="2" key="1">
    <citation type="submission" date="2008-06" db="EMBL/GenBank/DDBJ databases">
        <authorList>
            <person name="Ryabov E."/>
            <person name="Winstanley D."/>
            <person name="Naish N."/>
            <person name="Keane G."/>
            <person name="Evered C."/>
        </authorList>
    </citation>
    <scope>NUCLEOTIDE SEQUENCE</scope>
    <source>
        <strain evidence="2">WS-2002</strain>
    </source>
</reference>
<organism evidence="2">
    <name type="scientific">Dysaphis plantaginea densovirus</name>
    <dbReference type="NCBI Taxonomy" id="551224"/>
    <lineage>
        <taxon>Viruses</taxon>
        <taxon>Monodnaviria</taxon>
        <taxon>Shotokuvirae</taxon>
        <taxon>Cossaviricota</taxon>
        <taxon>Quintoviricetes</taxon>
        <taxon>Piccovirales</taxon>
        <taxon>Parvoviridae</taxon>
        <taxon>Densovirinae</taxon>
        <taxon>Hemiambidensovirus</taxon>
        <taxon>Hemiambidensovirus hemipteran1</taxon>
        <taxon>Hemipteran ambidensovirus 2</taxon>
    </lineage>
</organism>
<evidence type="ECO:0000313" key="2">
    <source>
        <dbReference type="EMBL" id="ACG50804.1"/>
    </source>
</evidence>
<proteinExistence type="predicted"/>